<evidence type="ECO:0000313" key="3">
    <source>
        <dbReference type="Proteomes" id="UP001605036"/>
    </source>
</evidence>
<proteinExistence type="predicted"/>
<dbReference type="AlphaFoldDB" id="A0ABD1ZIC0"/>
<organism evidence="2 3">
    <name type="scientific">Riccia fluitans</name>
    <dbReference type="NCBI Taxonomy" id="41844"/>
    <lineage>
        <taxon>Eukaryota</taxon>
        <taxon>Viridiplantae</taxon>
        <taxon>Streptophyta</taxon>
        <taxon>Embryophyta</taxon>
        <taxon>Marchantiophyta</taxon>
        <taxon>Marchantiopsida</taxon>
        <taxon>Marchantiidae</taxon>
        <taxon>Marchantiales</taxon>
        <taxon>Ricciaceae</taxon>
        <taxon>Riccia</taxon>
    </lineage>
</organism>
<reference evidence="2 3" key="1">
    <citation type="submission" date="2024-09" db="EMBL/GenBank/DDBJ databases">
        <title>Chromosome-scale assembly of Riccia fluitans.</title>
        <authorList>
            <person name="Paukszto L."/>
            <person name="Sawicki J."/>
            <person name="Karawczyk K."/>
            <person name="Piernik-Szablinska J."/>
            <person name="Szczecinska M."/>
            <person name="Mazdziarz M."/>
        </authorList>
    </citation>
    <scope>NUCLEOTIDE SEQUENCE [LARGE SCALE GENOMIC DNA]</scope>
    <source>
        <strain evidence="2">Rf_01</strain>
        <tissue evidence="2">Aerial parts of the thallus</tissue>
    </source>
</reference>
<feature type="compositionally biased region" description="Basic and acidic residues" evidence="1">
    <location>
        <begin position="51"/>
        <end position="71"/>
    </location>
</feature>
<sequence length="115" mass="13226">MDSNMEWCNSSRCTTAYDIPTEADANDLSPFECVMNRYTHHVGAHKQQTNFRERAKEPDTLDAGEKKKVDADEIEEECGFTEENRKAREALSAKDIEDLELEQVENMLEAPPRMK</sequence>
<evidence type="ECO:0000256" key="1">
    <source>
        <dbReference type="SAM" id="MobiDB-lite"/>
    </source>
</evidence>
<protein>
    <submittedName>
        <fullName evidence="2">Uncharacterized protein</fullName>
    </submittedName>
</protein>
<comment type="caution">
    <text evidence="2">The sequence shown here is derived from an EMBL/GenBank/DDBJ whole genome shotgun (WGS) entry which is preliminary data.</text>
</comment>
<keyword evidence="3" id="KW-1185">Reference proteome</keyword>
<gene>
    <name evidence="2" type="ORF">R1flu_019325</name>
</gene>
<dbReference type="EMBL" id="JBHFFA010000001">
    <property type="protein sequence ID" value="KAL2651197.1"/>
    <property type="molecule type" value="Genomic_DNA"/>
</dbReference>
<dbReference type="Proteomes" id="UP001605036">
    <property type="component" value="Unassembled WGS sequence"/>
</dbReference>
<name>A0ABD1ZIC0_9MARC</name>
<evidence type="ECO:0000313" key="2">
    <source>
        <dbReference type="EMBL" id="KAL2651197.1"/>
    </source>
</evidence>
<accession>A0ABD1ZIC0</accession>
<feature type="region of interest" description="Disordered" evidence="1">
    <location>
        <begin position="44"/>
        <end position="76"/>
    </location>
</feature>